<keyword evidence="2" id="KW-1185">Reference proteome</keyword>
<evidence type="ECO:0000313" key="2">
    <source>
        <dbReference type="Proteomes" id="UP000199681"/>
    </source>
</evidence>
<reference evidence="1 2" key="1">
    <citation type="submission" date="2016-10" db="EMBL/GenBank/DDBJ databases">
        <authorList>
            <person name="Varghese N."/>
            <person name="Submissions S."/>
        </authorList>
    </citation>
    <scope>NUCLEOTIDE SEQUENCE [LARGE SCALE GENOMIC DNA]</scope>
    <source>
        <strain evidence="1 2">GMCC 1.11211</strain>
    </source>
</reference>
<sequence length="62" mass="6974">MDGPDRRPRASDERVDAYGYGASLYSRRPVAIRLVATSERFVLSCGSPRFARGLYVRPIRSV</sequence>
<name>A0ABY1EGH2_9MICO</name>
<organism evidence="1 2">
    <name type="scientific">Cryobacterium levicorallinum</name>
    <dbReference type="NCBI Taxonomy" id="995038"/>
    <lineage>
        <taxon>Bacteria</taxon>
        <taxon>Bacillati</taxon>
        <taxon>Actinomycetota</taxon>
        <taxon>Actinomycetes</taxon>
        <taxon>Micrococcales</taxon>
        <taxon>Microbacteriaceae</taxon>
        <taxon>Cryobacterium</taxon>
    </lineage>
</organism>
<evidence type="ECO:0000313" key="1">
    <source>
        <dbReference type="EMBL" id="SFH76139.1"/>
    </source>
</evidence>
<accession>A0ABY1EGH2</accession>
<dbReference type="EMBL" id="FOPW01000014">
    <property type="protein sequence ID" value="SFH76139.1"/>
    <property type="molecule type" value="Genomic_DNA"/>
</dbReference>
<protein>
    <submittedName>
        <fullName evidence="1">Uncharacterized protein</fullName>
    </submittedName>
</protein>
<dbReference type="Proteomes" id="UP000199681">
    <property type="component" value="Unassembled WGS sequence"/>
</dbReference>
<comment type="caution">
    <text evidence="1">The sequence shown here is derived from an EMBL/GenBank/DDBJ whole genome shotgun (WGS) entry which is preliminary data.</text>
</comment>
<gene>
    <name evidence="1" type="ORF">SAMN05216274_11429</name>
</gene>
<proteinExistence type="predicted"/>